<keyword evidence="2" id="KW-1185">Reference proteome</keyword>
<proteinExistence type="predicted"/>
<organism evidence="1 2">
    <name type="scientific">Araneus ventricosus</name>
    <name type="common">Orbweaver spider</name>
    <name type="synonym">Epeira ventricosa</name>
    <dbReference type="NCBI Taxonomy" id="182803"/>
    <lineage>
        <taxon>Eukaryota</taxon>
        <taxon>Metazoa</taxon>
        <taxon>Ecdysozoa</taxon>
        <taxon>Arthropoda</taxon>
        <taxon>Chelicerata</taxon>
        <taxon>Arachnida</taxon>
        <taxon>Araneae</taxon>
        <taxon>Araneomorphae</taxon>
        <taxon>Entelegynae</taxon>
        <taxon>Araneoidea</taxon>
        <taxon>Araneidae</taxon>
        <taxon>Araneus</taxon>
    </lineage>
</organism>
<dbReference type="AlphaFoldDB" id="A0A4Y2SKI2"/>
<accession>A0A4Y2SKI2</accession>
<name>A0A4Y2SKI2_ARAVE</name>
<reference evidence="1 2" key="1">
    <citation type="journal article" date="2019" name="Sci. Rep.">
        <title>Orb-weaving spider Araneus ventricosus genome elucidates the spidroin gene catalogue.</title>
        <authorList>
            <person name="Kono N."/>
            <person name="Nakamura H."/>
            <person name="Ohtoshi R."/>
            <person name="Moran D.A.P."/>
            <person name="Shinohara A."/>
            <person name="Yoshida Y."/>
            <person name="Fujiwara M."/>
            <person name="Mori M."/>
            <person name="Tomita M."/>
            <person name="Arakawa K."/>
        </authorList>
    </citation>
    <scope>NUCLEOTIDE SEQUENCE [LARGE SCALE GENOMIC DNA]</scope>
</reference>
<evidence type="ECO:0000313" key="2">
    <source>
        <dbReference type="Proteomes" id="UP000499080"/>
    </source>
</evidence>
<comment type="caution">
    <text evidence="1">The sequence shown here is derived from an EMBL/GenBank/DDBJ whole genome shotgun (WGS) entry which is preliminary data.</text>
</comment>
<evidence type="ECO:0000313" key="1">
    <source>
        <dbReference type="EMBL" id="GBN88401.1"/>
    </source>
</evidence>
<dbReference type="EMBL" id="BGPR01022260">
    <property type="protein sequence ID" value="GBN88401.1"/>
    <property type="molecule type" value="Genomic_DNA"/>
</dbReference>
<dbReference type="Proteomes" id="UP000499080">
    <property type="component" value="Unassembled WGS sequence"/>
</dbReference>
<sequence length="95" mass="10831">MPVGVQANFTVLVFASESPASTDGGEHLWEWQVKKAGFVSVPPDVKEFLQLVHWYRNLSQFFEEDFARKLLGPSSSLILEIQFFFTRIVIQGLDL</sequence>
<protein>
    <submittedName>
        <fullName evidence="1">Uncharacterized protein</fullName>
    </submittedName>
</protein>
<gene>
    <name evidence="1" type="ORF">AVEN_123625_1</name>
</gene>